<accession>A0A2A4Z8Y8</accession>
<reference key="1">
    <citation type="submission" date="2017-08" db="EMBL/GenBank/DDBJ databases">
        <title>A dynamic microbial community with high functional redundancy inhabits the cold, oxic subseafloor aquifer.</title>
        <authorList>
            <person name="Tully B.J."/>
            <person name="Wheat C.G."/>
            <person name="Glazer B.T."/>
            <person name="Huber J.A."/>
        </authorList>
    </citation>
    <scope>NUCLEOTIDE SEQUENCE [LARGE SCALE GENOMIC DNA]</scope>
</reference>
<reference evidence="2" key="2">
    <citation type="journal article" date="2018" name="ISME J.">
        <title>A dynamic microbial community with high functional redundancy inhabits the cold, oxic subseafloor aquifer.</title>
        <authorList>
            <person name="Tully B.J."/>
            <person name="Wheat C.G."/>
            <person name="Glazer B.T."/>
            <person name="Huber J.A."/>
        </authorList>
    </citation>
    <scope>NUCLEOTIDE SEQUENCE</scope>
    <source>
        <strain evidence="2">NORP83</strain>
    </source>
</reference>
<dbReference type="EMBL" id="NVUS01000002">
    <property type="protein sequence ID" value="PCJ03371.1"/>
    <property type="molecule type" value="Genomic_DNA"/>
</dbReference>
<name>A0A2A4Z8Y8_9PROT</name>
<organism evidence="2">
    <name type="scientific">OCS116 cluster bacterium</name>
    <dbReference type="NCBI Taxonomy" id="2030921"/>
    <lineage>
        <taxon>Bacteria</taxon>
        <taxon>Pseudomonadati</taxon>
        <taxon>Pseudomonadota</taxon>
        <taxon>Alphaproteobacteria</taxon>
        <taxon>OCS116 cluster</taxon>
    </lineage>
</organism>
<evidence type="ECO:0000256" key="1">
    <source>
        <dbReference type="SAM" id="Phobius"/>
    </source>
</evidence>
<feature type="transmembrane region" description="Helical" evidence="1">
    <location>
        <begin position="12"/>
        <end position="31"/>
    </location>
</feature>
<evidence type="ECO:0000313" key="2">
    <source>
        <dbReference type="EMBL" id="PCJ03371.1"/>
    </source>
</evidence>
<gene>
    <name evidence="2" type="ORF">COB13_01725</name>
</gene>
<keyword evidence="1" id="KW-0472">Membrane</keyword>
<proteinExistence type="predicted"/>
<sequence length="95" mass="10577">MLYTTIAKFWRLFVEIIAMFSVAFTVYQFAFNDGKQMVMSSMSSVSHDLSMLEQTLNTNEIVSSDLKFALSKIISSLEATGMKNSAQASCDVVKT</sequence>
<comment type="caution">
    <text evidence="2">The sequence shown here is derived from an EMBL/GenBank/DDBJ whole genome shotgun (WGS) entry which is preliminary data.</text>
</comment>
<keyword evidence="1" id="KW-0812">Transmembrane</keyword>
<keyword evidence="1" id="KW-1133">Transmembrane helix</keyword>
<protein>
    <submittedName>
        <fullName evidence="2">Uncharacterized protein</fullName>
    </submittedName>
</protein>
<dbReference type="AlphaFoldDB" id="A0A2A4Z8Y8"/>